<feature type="compositionally biased region" description="Basic residues" evidence="2">
    <location>
        <begin position="210"/>
        <end position="222"/>
    </location>
</feature>
<proteinExistence type="inferred from homology"/>
<dbReference type="Pfam" id="PF04520">
    <property type="entry name" value="Senescence_reg"/>
    <property type="match status" value="1"/>
</dbReference>
<organism evidence="3 4">
    <name type="scientific">Zostera marina</name>
    <name type="common">Eelgrass</name>
    <dbReference type="NCBI Taxonomy" id="29655"/>
    <lineage>
        <taxon>Eukaryota</taxon>
        <taxon>Viridiplantae</taxon>
        <taxon>Streptophyta</taxon>
        <taxon>Embryophyta</taxon>
        <taxon>Tracheophyta</taxon>
        <taxon>Spermatophyta</taxon>
        <taxon>Magnoliopsida</taxon>
        <taxon>Liliopsida</taxon>
        <taxon>Zosteraceae</taxon>
        <taxon>Zostera</taxon>
    </lineage>
</organism>
<dbReference type="Proteomes" id="UP000036987">
    <property type="component" value="Unassembled WGS sequence"/>
</dbReference>
<name>A0A0K9NPD2_ZOSMR</name>
<dbReference type="EMBL" id="LFYR01001997">
    <property type="protein sequence ID" value="KMZ57947.1"/>
    <property type="molecule type" value="Genomic_DNA"/>
</dbReference>
<protein>
    <submittedName>
        <fullName evidence="3">Uncharacterized protein</fullName>
    </submittedName>
</protein>
<dbReference type="OrthoDB" id="1917735at2759"/>
<gene>
    <name evidence="3" type="ORF">ZOSMA_80G00390</name>
</gene>
<comment type="similarity">
    <text evidence="1">Belongs to the senescence regulator S40 family.</text>
</comment>
<sequence>MGKGVWNNSTILFNHEDIIESTEDLPDLVEEDMWSTMRVSDIVQVTEVREEWYTSERCHSIDQKQRRLRAGNHVSGLSLTLEIEKEREGSCPCLTQQFWSTDSNRQNQHRPAVTSAPVSIPAWTEILRVDPASESLRESVADLDDGEWMPPHEYLARETVSAVSTFMERYGVDETEEEENSSFFNRMERRRVVSLSALTRRCPAEDSKHPPPRSRARTRARTRTLSGEIPDNIKAPRSRNDATKQCPNNKVPTKGRVRECDYGRVCGSATAECAFMKKNRQQIAREKEKRRRKRL</sequence>
<evidence type="ECO:0000256" key="2">
    <source>
        <dbReference type="SAM" id="MobiDB-lite"/>
    </source>
</evidence>
<dbReference type="GO" id="GO:0010150">
    <property type="term" value="P:leaf senescence"/>
    <property type="evidence" value="ECO:0007669"/>
    <property type="project" value="UniProtKB-ARBA"/>
</dbReference>
<reference evidence="4" key="1">
    <citation type="journal article" date="2016" name="Nature">
        <title>The genome of the seagrass Zostera marina reveals angiosperm adaptation to the sea.</title>
        <authorList>
            <person name="Olsen J.L."/>
            <person name="Rouze P."/>
            <person name="Verhelst B."/>
            <person name="Lin Y.-C."/>
            <person name="Bayer T."/>
            <person name="Collen J."/>
            <person name="Dattolo E."/>
            <person name="De Paoli E."/>
            <person name="Dittami S."/>
            <person name="Maumus F."/>
            <person name="Michel G."/>
            <person name="Kersting A."/>
            <person name="Lauritano C."/>
            <person name="Lohaus R."/>
            <person name="Toepel M."/>
            <person name="Tonon T."/>
            <person name="Vanneste K."/>
            <person name="Amirebrahimi M."/>
            <person name="Brakel J."/>
            <person name="Bostroem C."/>
            <person name="Chovatia M."/>
            <person name="Grimwood J."/>
            <person name="Jenkins J.W."/>
            <person name="Jueterbock A."/>
            <person name="Mraz A."/>
            <person name="Stam W.T."/>
            <person name="Tice H."/>
            <person name="Bornberg-Bauer E."/>
            <person name="Green P.J."/>
            <person name="Pearson G.A."/>
            <person name="Procaccini G."/>
            <person name="Duarte C.M."/>
            <person name="Schmutz J."/>
            <person name="Reusch T.B.H."/>
            <person name="Van de Peer Y."/>
        </authorList>
    </citation>
    <scope>NUCLEOTIDE SEQUENCE [LARGE SCALE GENOMIC DNA]</scope>
    <source>
        <strain evidence="4">cv. Finnish</strain>
    </source>
</reference>
<dbReference type="AlphaFoldDB" id="A0A0K9NPD2"/>
<keyword evidence="4" id="KW-1185">Reference proteome</keyword>
<accession>A0A0K9NPD2</accession>
<feature type="region of interest" description="Disordered" evidence="2">
    <location>
        <begin position="200"/>
        <end position="250"/>
    </location>
</feature>
<comment type="caution">
    <text evidence="3">The sequence shown here is derived from an EMBL/GenBank/DDBJ whole genome shotgun (WGS) entry which is preliminary data.</text>
</comment>
<dbReference type="InterPro" id="IPR007608">
    <property type="entry name" value="Senescence_reg_S40"/>
</dbReference>
<evidence type="ECO:0000313" key="4">
    <source>
        <dbReference type="Proteomes" id="UP000036987"/>
    </source>
</evidence>
<evidence type="ECO:0000313" key="3">
    <source>
        <dbReference type="EMBL" id="KMZ57947.1"/>
    </source>
</evidence>
<evidence type="ECO:0000256" key="1">
    <source>
        <dbReference type="ARBA" id="ARBA00034773"/>
    </source>
</evidence>